<dbReference type="Gene3D" id="3.30.160.60">
    <property type="entry name" value="Classic Zinc Finger"/>
    <property type="match status" value="1"/>
</dbReference>
<dbReference type="Gene3D" id="2.60.120.920">
    <property type="match status" value="1"/>
</dbReference>
<dbReference type="Pfam" id="PF25600">
    <property type="entry name" value="TRIM_CC"/>
    <property type="match status" value="1"/>
</dbReference>
<dbReference type="PANTHER" id="PTHR25465:SF5">
    <property type="entry name" value="E3 UBIQUITIN_ISG15 LIGASE TRIM25-RELATED"/>
    <property type="match status" value="1"/>
</dbReference>
<dbReference type="InterPro" id="IPR058030">
    <property type="entry name" value="TRIM8/14/16/25/29/45/65_CC"/>
</dbReference>
<dbReference type="InterPro" id="IPR003877">
    <property type="entry name" value="SPRY_dom"/>
</dbReference>
<evidence type="ECO:0000256" key="5">
    <source>
        <dbReference type="ARBA" id="ARBA00022859"/>
    </source>
</evidence>
<evidence type="ECO:0000256" key="4">
    <source>
        <dbReference type="ARBA" id="ARBA00022833"/>
    </source>
</evidence>
<dbReference type="PROSITE" id="PS50089">
    <property type="entry name" value="ZF_RING_2"/>
    <property type="match status" value="1"/>
</dbReference>
<feature type="domain" description="B30.2/SPRY" evidence="9">
    <location>
        <begin position="371"/>
        <end position="570"/>
    </location>
</feature>
<dbReference type="SUPFAM" id="SSF49899">
    <property type="entry name" value="Concanavalin A-like lectins/glucanases"/>
    <property type="match status" value="1"/>
</dbReference>
<dbReference type="InterPro" id="IPR017907">
    <property type="entry name" value="Znf_RING_CS"/>
</dbReference>
<evidence type="ECO:0000256" key="2">
    <source>
        <dbReference type="ARBA" id="ARBA00022723"/>
    </source>
</evidence>
<dbReference type="Gene3D" id="4.10.830.40">
    <property type="match status" value="1"/>
</dbReference>
<dbReference type="SUPFAM" id="SSF57845">
    <property type="entry name" value="B-box zinc-binding domain"/>
    <property type="match status" value="1"/>
</dbReference>
<reference evidence="10 11" key="1">
    <citation type="submission" date="2018-03" db="EMBL/GenBank/DDBJ databases">
        <title>Finding Nemo's genes: A chromosome-scale reference assembly of the genome of the orange clownfish Amphiprion percula.</title>
        <authorList>
            <person name="Lehmann R."/>
        </authorList>
    </citation>
    <scope>NUCLEOTIDE SEQUENCE</scope>
</reference>
<sequence>MAEKQQEFGADLDHGLLCCSVCLELLREPVSIQCGHSYCRGCIEGCWDQEEKKDQFSCPQCRESFSARPVLRTNTMLAEVVEKLRRTSTEQVSPSLACAGPEDVACDFCCGTRRNKASTSCLTCLASYCPAHLEAHHSVPVLKMHQLVSATSTLQEKMCTKHHKLMEVYCETDKMCICYLCTVDEHKRHTVLSATAERAKEQKQLIVKQKAVQERFQEREMELKKLIQATKDFKSCCQTAVKSIDDISDELVSEIKRTLTAANALVAVQEKKAIVSAKGLQLQLKEDITELKRRDDDLEQLSHMDDHVHFIQMFPSLSTSCESPDLPLGAVNCPRHSMETVTDCVSELRDNIKDLLKSALPKISSTVSTVRVMLPVVPNTREEFLLYCCSLTLDANSVSPEFSLSQEDRRVQLKYYEQCHSSHPDRFGYGRQVLCKEGLTERCYWEVSWSCSKSHWSYCTWSVAVSYKDISRKSSDSEFGKNTKSWNLECSSGGYTFQHNSRSVAVSGPKSYKIGVYLDHKAGILSFYSISDSMTLLHKEHTTFTQPLYPGIGQKNCDGCGCHAEVMKLW</sequence>
<keyword evidence="2" id="KW-0479">Metal-binding</keyword>
<dbReference type="CDD" id="cd16040">
    <property type="entry name" value="SPRY_PRY_SNTX"/>
    <property type="match status" value="1"/>
</dbReference>
<dbReference type="PANTHER" id="PTHR25465">
    <property type="entry name" value="B-BOX DOMAIN CONTAINING"/>
    <property type="match status" value="1"/>
</dbReference>
<evidence type="ECO:0000313" key="10">
    <source>
        <dbReference type="Ensembl" id="ENSAPEP00000002957.1"/>
    </source>
</evidence>
<evidence type="ECO:0008006" key="12">
    <source>
        <dbReference type="Google" id="ProtNLM"/>
    </source>
</evidence>
<dbReference type="CDD" id="cd19769">
    <property type="entry name" value="Bbox2_TRIM16-like"/>
    <property type="match status" value="1"/>
</dbReference>
<dbReference type="InterPro" id="IPR013320">
    <property type="entry name" value="ConA-like_dom_sf"/>
</dbReference>
<dbReference type="STRING" id="161767.ENSAPEP00000002957"/>
<dbReference type="SMART" id="SM00336">
    <property type="entry name" value="BBOX"/>
    <property type="match status" value="1"/>
</dbReference>
<keyword evidence="11" id="KW-1185">Reference proteome</keyword>
<dbReference type="GeneTree" id="ENSGT01150000286931"/>
<dbReference type="Proteomes" id="UP000265080">
    <property type="component" value="Chromosome 23"/>
</dbReference>
<dbReference type="Pfam" id="PF00643">
    <property type="entry name" value="zf-B_box"/>
    <property type="match status" value="1"/>
</dbReference>
<evidence type="ECO:0000256" key="1">
    <source>
        <dbReference type="ARBA" id="ARBA00022588"/>
    </source>
</evidence>
<dbReference type="InterPro" id="IPR043136">
    <property type="entry name" value="B30.2/SPRY_sf"/>
</dbReference>
<dbReference type="PROSITE" id="PS50188">
    <property type="entry name" value="B302_SPRY"/>
    <property type="match status" value="1"/>
</dbReference>
<dbReference type="PROSITE" id="PS00518">
    <property type="entry name" value="ZF_RING_1"/>
    <property type="match status" value="1"/>
</dbReference>
<dbReference type="GO" id="GO:0045087">
    <property type="term" value="P:innate immune response"/>
    <property type="evidence" value="ECO:0007669"/>
    <property type="project" value="UniProtKB-KW"/>
</dbReference>
<evidence type="ECO:0000256" key="6">
    <source>
        <dbReference type="PROSITE-ProRule" id="PRU00024"/>
    </source>
</evidence>
<protein>
    <recommendedName>
        <fullName evidence="12">Tripartite motif-containing protein 16-like</fullName>
    </recommendedName>
</protein>
<feature type="domain" description="RING-type" evidence="7">
    <location>
        <begin position="19"/>
        <end position="62"/>
    </location>
</feature>
<organism evidence="10 11">
    <name type="scientific">Amphiprion percula</name>
    <name type="common">Orange clownfish</name>
    <name type="synonym">Lutjanus percula</name>
    <dbReference type="NCBI Taxonomy" id="161767"/>
    <lineage>
        <taxon>Eukaryota</taxon>
        <taxon>Metazoa</taxon>
        <taxon>Chordata</taxon>
        <taxon>Craniata</taxon>
        <taxon>Vertebrata</taxon>
        <taxon>Euteleostomi</taxon>
        <taxon>Actinopterygii</taxon>
        <taxon>Neopterygii</taxon>
        <taxon>Teleostei</taxon>
        <taxon>Neoteleostei</taxon>
        <taxon>Acanthomorphata</taxon>
        <taxon>Ovalentaria</taxon>
        <taxon>Pomacentridae</taxon>
        <taxon>Amphiprion</taxon>
    </lineage>
</organism>
<proteinExistence type="predicted"/>
<dbReference type="InterPro" id="IPR001841">
    <property type="entry name" value="Znf_RING"/>
</dbReference>
<evidence type="ECO:0000259" key="7">
    <source>
        <dbReference type="PROSITE" id="PS50089"/>
    </source>
</evidence>
<dbReference type="SMART" id="SM00449">
    <property type="entry name" value="SPRY"/>
    <property type="match status" value="1"/>
</dbReference>
<keyword evidence="4" id="KW-0862">Zinc</keyword>
<dbReference type="GO" id="GO:0005737">
    <property type="term" value="C:cytoplasm"/>
    <property type="evidence" value="ECO:0007669"/>
    <property type="project" value="UniProtKB-ARBA"/>
</dbReference>
<keyword evidence="5" id="KW-0391">Immunity</keyword>
<dbReference type="PRINTS" id="PR01407">
    <property type="entry name" value="BUTYPHLNCDUF"/>
</dbReference>
<dbReference type="Pfam" id="PF15227">
    <property type="entry name" value="zf-C3HC4_4"/>
    <property type="match status" value="1"/>
</dbReference>
<dbReference type="InterPro" id="IPR003879">
    <property type="entry name" value="Butyrophylin_SPRY"/>
</dbReference>
<dbReference type="InterPro" id="IPR013083">
    <property type="entry name" value="Znf_RING/FYVE/PHD"/>
</dbReference>
<name>A0A3P8RSF8_AMPPE</name>
<evidence type="ECO:0000256" key="3">
    <source>
        <dbReference type="ARBA" id="ARBA00022771"/>
    </source>
</evidence>
<reference evidence="10" key="2">
    <citation type="submission" date="2025-08" db="UniProtKB">
        <authorList>
            <consortium name="Ensembl"/>
        </authorList>
    </citation>
    <scope>IDENTIFICATION</scope>
</reference>
<keyword evidence="1" id="KW-0399">Innate immunity</keyword>
<dbReference type="SUPFAM" id="SSF57850">
    <property type="entry name" value="RING/U-box"/>
    <property type="match status" value="1"/>
</dbReference>
<dbReference type="AlphaFoldDB" id="A0A3P8RSF8"/>
<evidence type="ECO:0000259" key="9">
    <source>
        <dbReference type="PROSITE" id="PS50188"/>
    </source>
</evidence>
<accession>A0A3P8RSF8</accession>
<dbReference type="Pfam" id="PF00622">
    <property type="entry name" value="SPRY"/>
    <property type="match status" value="1"/>
</dbReference>
<dbReference type="Ensembl" id="ENSAPET00000003024.1">
    <property type="protein sequence ID" value="ENSAPEP00000002957.1"/>
    <property type="gene ID" value="ENSAPEG00000002150.1"/>
</dbReference>
<dbReference type="OMA" id="FKVCSRT"/>
<feature type="domain" description="B box-type" evidence="8">
    <location>
        <begin position="154"/>
        <end position="194"/>
    </location>
</feature>
<dbReference type="GO" id="GO:0008270">
    <property type="term" value="F:zinc ion binding"/>
    <property type="evidence" value="ECO:0007669"/>
    <property type="project" value="UniProtKB-KW"/>
</dbReference>
<dbReference type="PROSITE" id="PS50119">
    <property type="entry name" value="ZF_BBOX"/>
    <property type="match status" value="1"/>
</dbReference>
<dbReference type="SMART" id="SM00184">
    <property type="entry name" value="RING"/>
    <property type="match status" value="1"/>
</dbReference>
<dbReference type="InterPro" id="IPR000315">
    <property type="entry name" value="Znf_B-box"/>
</dbReference>
<evidence type="ECO:0000313" key="11">
    <source>
        <dbReference type="Proteomes" id="UP000265080"/>
    </source>
</evidence>
<dbReference type="SMART" id="SM00589">
    <property type="entry name" value="PRY"/>
    <property type="match status" value="1"/>
</dbReference>
<keyword evidence="3 6" id="KW-0863">Zinc-finger</keyword>
<dbReference type="InterPro" id="IPR001870">
    <property type="entry name" value="B30.2/SPRY"/>
</dbReference>
<dbReference type="Gene3D" id="3.30.40.10">
    <property type="entry name" value="Zinc/RING finger domain, C3HC4 (zinc finger)"/>
    <property type="match status" value="1"/>
</dbReference>
<dbReference type="InterPro" id="IPR006574">
    <property type="entry name" value="PRY"/>
</dbReference>
<dbReference type="InterPro" id="IPR051051">
    <property type="entry name" value="E3_ubiq-ligase_TRIM/RNF"/>
</dbReference>
<dbReference type="Pfam" id="PF13765">
    <property type="entry name" value="PRY"/>
    <property type="match status" value="1"/>
</dbReference>
<reference evidence="10" key="3">
    <citation type="submission" date="2025-09" db="UniProtKB">
        <authorList>
            <consortium name="Ensembl"/>
        </authorList>
    </citation>
    <scope>IDENTIFICATION</scope>
</reference>
<evidence type="ECO:0000259" key="8">
    <source>
        <dbReference type="PROSITE" id="PS50119"/>
    </source>
</evidence>